<dbReference type="InterPro" id="IPR037185">
    <property type="entry name" value="EmrE-like"/>
</dbReference>
<evidence type="ECO:0000313" key="3">
    <source>
        <dbReference type="EMBL" id="PJA45850.1"/>
    </source>
</evidence>
<proteinExistence type="predicted"/>
<protein>
    <recommendedName>
        <fullName evidence="2">EamA domain-containing protein</fullName>
    </recommendedName>
</protein>
<dbReference type="GO" id="GO:0016020">
    <property type="term" value="C:membrane"/>
    <property type="evidence" value="ECO:0007669"/>
    <property type="project" value="InterPro"/>
</dbReference>
<dbReference type="SUPFAM" id="SSF103481">
    <property type="entry name" value="Multidrug resistance efflux transporter EmrE"/>
    <property type="match status" value="1"/>
</dbReference>
<feature type="transmembrane region" description="Helical" evidence="1">
    <location>
        <begin position="131"/>
        <end position="147"/>
    </location>
</feature>
<feature type="transmembrane region" description="Helical" evidence="1">
    <location>
        <begin position="33"/>
        <end position="53"/>
    </location>
</feature>
<evidence type="ECO:0000259" key="2">
    <source>
        <dbReference type="Pfam" id="PF00892"/>
    </source>
</evidence>
<dbReference type="Pfam" id="PF00892">
    <property type="entry name" value="EamA"/>
    <property type="match status" value="1"/>
</dbReference>
<sequence>MEESVKTYVFLTLGACLLYAAENVLLERYLQKVSPLIPLGIASLVAVLLVAGAVGTKHWTGMEIPYPTTSTEVWALVISSVISVAAGICFYSAYTSGGNATTIPILVPSLPVFATIIAILFFKQVPDPRYIIPWGLVALAVVMVQWIERTKPGP</sequence>
<keyword evidence="1" id="KW-0472">Membrane</keyword>
<organism evidence="3 4">
    <name type="scientific">Candidatus Uhrbacteria bacterium CG_4_9_14_3_um_filter_50_9</name>
    <dbReference type="NCBI Taxonomy" id="1975035"/>
    <lineage>
        <taxon>Bacteria</taxon>
        <taxon>Candidatus Uhriibacteriota</taxon>
    </lineage>
</organism>
<dbReference type="AlphaFoldDB" id="A0A2M7XD91"/>
<feature type="transmembrane region" description="Helical" evidence="1">
    <location>
        <begin position="73"/>
        <end position="93"/>
    </location>
</feature>
<evidence type="ECO:0000256" key="1">
    <source>
        <dbReference type="SAM" id="Phobius"/>
    </source>
</evidence>
<feature type="transmembrane region" description="Helical" evidence="1">
    <location>
        <begin position="105"/>
        <end position="125"/>
    </location>
</feature>
<gene>
    <name evidence="3" type="ORF">CO174_01515</name>
</gene>
<keyword evidence="1" id="KW-1133">Transmembrane helix</keyword>
<keyword evidence="1" id="KW-0812">Transmembrane</keyword>
<reference evidence="4" key="1">
    <citation type="submission" date="2017-09" db="EMBL/GenBank/DDBJ databases">
        <title>Depth-based differentiation of microbial function through sediment-hosted aquifers and enrichment of novel symbionts in the deep terrestrial subsurface.</title>
        <authorList>
            <person name="Probst A.J."/>
            <person name="Ladd B."/>
            <person name="Jarett J.K."/>
            <person name="Geller-Mcgrath D.E."/>
            <person name="Sieber C.M.K."/>
            <person name="Emerson J.B."/>
            <person name="Anantharaman K."/>
            <person name="Thomas B.C."/>
            <person name="Malmstrom R."/>
            <person name="Stieglmeier M."/>
            <person name="Klingl A."/>
            <person name="Woyke T."/>
            <person name="Ryan C.M."/>
            <person name="Banfield J.F."/>
        </authorList>
    </citation>
    <scope>NUCLEOTIDE SEQUENCE [LARGE SCALE GENOMIC DNA]</scope>
</reference>
<dbReference type="InterPro" id="IPR000620">
    <property type="entry name" value="EamA_dom"/>
</dbReference>
<dbReference type="EMBL" id="PFWU01000018">
    <property type="protein sequence ID" value="PJA45850.1"/>
    <property type="molecule type" value="Genomic_DNA"/>
</dbReference>
<feature type="transmembrane region" description="Helical" evidence="1">
    <location>
        <begin position="6"/>
        <end position="26"/>
    </location>
</feature>
<dbReference type="Proteomes" id="UP000229385">
    <property type="component" value="Unassembled WGS sequence"/>
</dbReference>
<feature type="domain" description="EamA" evidence="2">
    <location>
        <begin position="8"/>
        <end position="144"/>
    </location>
</feature>
<accession>A0A2M7XD91</accession>
<comment type="caution">
    <text evidence="3">The sequence shown here is derived from an EMBL/GenBank/DDBJ whole genome shotgun (WGS) entry which is preliminary data.</text>
</comment>
<evidence type="ECO:0000313" key="4">
    <source>
        <dbReference type="Proteomes" id="UP000229385"/>
    </source>
</evidence>
<name>A0A2M7XD91_9BACT</name>